<accession>A0A1Y5T6A5</accession>
<reference evidence="8 9" key="1">
    <citation type="submission" date="2017-03" db="EMBL/GenBank/DDBJ databases">
        <authorList>
            <person name="Afonso C.L."/>
            <person name="Miller P.J."/>
            <person name="Scott M.A."/>
            <person name="Spackman E."/>
            <person name="Goraichik I."/>
            <person name="Dimitrov K.M."/>
            <person name="Suarez D.L."/>
            <person name="Swayne D.E."/>
        </authorList>
    </citation>
    <scope>NUCLEOTIDE SEQUENCE [LARGE SCALE GENOMIC DNA]</scope>
    <source>
        <strain evidence="8 9">CECT 8287</strain>
    </source>
</reference>
<dbReference type="InterPro" id="IPR050966">
    <property type="entry name" value="Glutamyl_endopeptidase"/>
</dbReference>
<dbReference type="PANTHER" id="PTHR15462">
    <property type="entry name" value="SERINE PROTEASE"/>
    <property type="match status" value="1"/>
</dbReference>
<dbReference type="RefSeq" id="WP_085893257.1">
    <property type="nucleotide sequence ID" value="NZ_FWFL01000008.1"/>
</dbReference>
<feature type="signal peptide" evidence="6">
    <location>
        <begin position="1"/>
        <end position="20"/>
    </location>
</feature>
<dbReference type="InterPro" id="IPR009003">
    <property type="entry name" value="Peptidase_S1_PA"/>
</dbReference>
<dbReference type="Proteomes" id="UP000193827">
    <property type="component" value="Unassembled WGS sequence"/>
</dbReference>
<evidence type="ECO:0000313" key="9">
    <source>
        <dbReference type="Proteomes" id="UP000193827"/>
    </source>
</evidence>
<evidence type="ECO:0000256" key="1">
    <source>
        <dbReference type="ARBA" id="ARBA00008764"/>
    </source>
</evidence>
<dbReference type="EMBL" id="FWFL01000008">
    <property type="protein sequence ID" value="SLN56494.1"/>
    <property type="molecule type" value="Genomic_DNA"/>
</dbReference>
<keyword evidence="4 6" id="KW-0378">Hydrolase</keyword>
<dbReference type="PROSITE" id="PS51257">
    <property type="entry name" value="PROKAR_LIPOPROTEIN"/>
    <property type="match status" value="1"/>
</dbReference>
<dbReference type="AlphaFoldDB" id="A0A1Y5T6A5"/>
<keyword evidence="9" id="KW-1185">Reference proteome</keyword>
<dbReference type="GO" id="GO:0006508">
    <property type="term" value="P:proteolysis"/>
    <property type="evidence" value="ECO:0007669"/>
    <property type="project" value="UniProtKB-KW"/>
</dbReference>
<organism evidence="8 9">
    <name type="scientific">Roseovarius litorisediminis</name>
    <dbReference type="NCBI Taxonomy" id="1312363"/>
    <lineage>
        <taxon>Bacteria</taxon>
        <taxon>Pseudomonadati</taxon>
        <taxon>Pseudomonadota</taxon>
        <taxon>Alphaproteobacteria</taxon>
        <taxon>Rhodobacterales</taxon>
        <taxon>Roseobacteraceae</taxon>
        <taxon>Roseovarius</taxon>
    </lineage>
</organism>
<feature type="domain" description="Peptidase S1" evidence="7">
    <location>
        <begin position="22"/>
        <end position="239"/>
    </location>
</feature>
<evidence type="ECO:0000256" key="4">
    <source>
        <dbReference type="ARBA" id="ARBA00022801"/>
    </source>
</evidence>
<evidence type="ECO:0000256" key="2">
    <source>
        <dbReference type="ARBA" id="ARBA00022670"/>
    </source>
</evidence>
<dbReference type="PROSITE" id="PS50240">
    <property type="entry name" value="TRYPSIN_DOM"/>
    <property type="match status" value="1"/>
</dbReference>
<evidence type="ECO:0000313" key="8">
    <source>
        <dbReference type="EMBL" id="SLN56494.1"/>
    </source>
</evidence>
<dbReference type="InterPro" id="IPR018114">
    <property type="entry name" value="TRYPSIN_HIS"/>
</dbReference>
<keyword evidence="3 6" id="KW-0732">Signal</keyword>
<dbReference type="InterPro" id="IPR043504">
    <property type="entry name" value="Peptidase_S1_PA_chymotrypsin"/>
</dbReference>
<keyword evidence="2 6" id="KW-0645">Protease</keyword>
<protein>
    <recommendedName>
        <fullName evidence="6">Serine protease</fullName>
        <ecNumber evidence="6">3.4.21.-</ecNumber>
    </recommendedName>
</protein>
<dbReference type="GO" id="GO:0004252">
    <property type="term" value="F:serine-type endopeptidase activity"/>
    <property type="evidence" value="ECO:0007669"/>
    <property type="project" value="InterPro"/>
</dbReference>
<sequence>MVRFFCLSVSLILACSFAWAENTGLKRLDTGDDGKKWEAVGRLDINGRGFCTGALVAPNLVLTAAHCLFDKTTGKRVNPEKIEFLAGWRNGRASAYRWVRRAVKHPDYDYNADVTSDRVRNDVALLELHHPINNTSVIPFKTDHRPRKGQRIGVVSYARDRSEAPSLQEVCDVLARQNGVLVMSCDVDYGSSGAPIFSFEGGEARVVSVVSAMAEVDGRKVSLGTQLEKPMEILQAALDAGEGVFQDAAPKMFSSGERRNTGAKFSKP</sequence>
<dbReference type="SMART" id="SM00020">
    <property type="entry name" value="Tryp_SPc"/>
    <property type="match status" value="1"/>
</dbReference>
<dbReference type="EC" id="3.4.21.-" evidence="6"/>
<dbReference type="Gene3D" id="2.40.10.10">
    <property type="entry name" value="Trypsin-like serine proteases"/>
    <property type="match status" value="2"/>
</dbReference>
<evidence type="ECO:0000256" key="3">
    <source>
        <dbReference type="ARBA" id="ARBA00022729"/>
    </source>
</evidence>
<dbReference type="InterPro" id="IPR001254">
    <property type="entry name" value="Trypsin_dom"/>
</dbReference>
<evidence type="ECO:0000256" key="6">
    <source>
        <dbReference type="RuleBase" id="RU004296"/>
    </source>
</evidence>
<dbReference type="PRINTS" id="PR00839">
    <property type="entry name" value="V8PROTEASE"/>
</dbReference>
<evidence type="ECO:0000259" key="7">
    <source>
        <dbReference type="PROSITE" id="PS50240"/>
    </source>
</evidence>
<proteinExistence type="inferred from homology"/>
<dbReference type="Pfam" id="PF13365">
    <property type="entry name" value="Trypsin_2"/>
    <property type="match status" value="1"/>
</dbReference>
<keyword evidence="5 6" id="KW-0720">Serine protease</keyword>
<dbReference type="PANTHER" id="PTHR15462:SF8">
    <property type="entry name" value="SERINE PROTEASE"/>
    <property type="match status" value="1"/>
</dbReference>
<gene>
    <name evidence="8" type="primary">blaSE</name>
    <name evidence="8" type="ORF">PEL8287_03037</name>
</gene>
<dbReference type="SUPFAM" id="SSF50494">
    <property type="entry name" value="Trypsin-like serine proteases"/>
    <property type="match status" value="1"/>
</dbReference>
<evidence type="ECO:0000256" key="5">
    <source>
        <dbReference type="ARBA" id="ARBA00022825"/>
    </source>
</evidence>
<dbReference type="PROSITE" id="PS00134">
    <property type="entry name" value="TRYPSIN_HIS"/>
    <property type="match status" value="1"/>
</dbReference>
<feature type="chain" id="PRO_5011826232" description="Serine protease" evidence="6">
    <location>
        <begin position="21"/>
        <end position="268"/>
    </location>
</feature>
<name>A0A1Y5T6A5_9RHOB</name>
<comment type="similarity">
    <text evidence="1 6">Belongs to the peptidase S1B family.</text>
</comment>
<dbReference type="OrthoDB" id="267336at2"/>
<dbReference type="InterPro" id="IPR008256">
    <property type="entry name" value="Peptidase_S1B"/>
</dbReference>